<proteinExistence type="predicted"/>
<accession>A0A183KST7</accession>
<dbReference type="WBParaSite" id="SCUD_0001812701-mRNA-1">
    <property type="protein sequence ID" value="SCUD_0001812701-mRNA-1"/>
    <property type="gene ID" value="SCUD_0001812701"/>
</dbReference>
<sequence length="38" mass="4515">MYSRRLSAEEPQTRTKYLSVADIRLQCELSSDTSFRLY</sequence>
<name>A0A183KST7_9TREM</name>
<reference evidence="1" key="1">
    <citation type="submission" date="2016-06" db="UniProtKB">
        <authorList>
            <consortium name="WormBaseParasite"/>
        </authorList>
    </citation>
    <scope>IDENTIFICATION</scope>
</reference>
<organism evidence="1">
    <name type="scientific">Schistosoma curassoni</name>
    <dbReference type="NCBI Taxonomy" id="6186"/>
    <lineage>
        <taxon>Eukaryota</taxon>
        <taxon>Metazoa</taxon>
        <taxon>Spiralia</taxon>
        <taxon>Lophotrochozoa</taxon>
        <taxon>Platyhelminthes</taxon>
        <taxon>Trematoda</taxon>
        <taxon>Digenea</taxon>
        <taxon>Strigeidida</taxon>
        <taxon>Schistosomatoidea</taxon>
        <taxon>Schistosomatidae</taxon>
        <taxon>Schistosoma</taxon>
    </lineage>
</organism>
<evidence type="ECO:0000313" key="1">
    <source>
        <dbReference type="WBParaSite" id="SCUD_0001812701-mRNA-1"/>
    </source>
</evidence>
<dbReference type="AlphaFoldDB" id="A0A183KST7"/>
<protein>
    <submittedName>
        <fullName evidence="1">Transposase</fullName>
    </submittedName>
</protein>